<sequence>MKFHTISDLDENKLGSGPIRFYVNAVLDNIAKNLDTKDSDVILDFGCNHQFLKQKINPRAKYVGYDIYQEYSDIADINQITPTVVVASHVLEHLTIEELDSFLDYCVKKKIRLLAVALPLENILSKILRWATRIKFSNEILHKLDYLTVMKNINERFENVGVSTVFFMSVNSVWAPRMEKKTLKKTEVEKAEQRVKSP</sequence>
<dbReference type="Proteomes" id="UP000732298">
    <property type="component" value="Unassembled WGS sequence"/>
</dbReference>
<dbReference type="SUPFAM" id="SSF53335">
    <property type="entry name" value="S-adenosyl-L-methionine-dependent methyltransferases"/>
    <property type="match status" value="1"/>
</dbReference>
<reference evidence="1" key="1">
    <citation type="submission" date="2020-07" db="EMBL/GenBank/DDBJ databases">
        <title>Huge and variable diversity of episymbiotic CPR bacteria and DPANN archaea in groundwater ecosystems.</title>
        <authorList>
            <person name="He C.Y."/>
            <person name="Keren R."/>
            <person name="Whittaker M."/>
            <person name="Farag I.F."/>
            <person name="Doudna J."/>
            <person name="Cate J.H.D."/>
            <person name="Banfield J.F."/>
        </authorList>
    </citation>
    <scope>NUCLEOTIDE SEQUENCE</scope>
    <source>
        <strain evidence="1">NC_groundwater_1296_Ag_S-0.2um_52_80</strain>
    </source>
</reference>
<protein>
    <submittedName>
        <fullName evidence="1">Uncharacterized protein</fullName>
    </submittedName>
</protein>
<evidence type="ECO:0000313" key="1">
    <source>
        <dbReference type="EMBL" id="MBI4210038.1"/>
    </source>
</evidence>
<dbReference type="AlphaFoldDB" id="A0A8T3YLU3"/>
<gene>
    <name evidence="1" type="ORF">HY544_00835</name>
</gene>
<dbReference type="EMBL" id="JACQPB010000010">
    <property type="protein sequence ID" value="MBI4210038.1"/>
    <property type="molecule type" value="Genomic_DNA"/>
</dbReference>
<name>A0A8T3YLU3_9ARCH</name>
<evidence type="ECO:0000313" key="2">
    <source>
        <dbReference type="Proteomes" id="UP000732298"/>
    </source>
</evidence>
<dbReference type="InterPro" id="IPR029063">
    <property type="entry name" value="SAM-dependent_MTases_sf"/>
</dbReference>
<comment type="caution">
    <text evidence="1">The sequence shown here is derived from an EMBL/GenBank/DDBJ whole genome shotgun (WGS) entry which is preliminary data.</text>
</comment>
<proteinExistence type="predicted"/>
<accession>A0A8T3YLU3</accession>
<organism evidence="1 2">
    <name type="scientific">Candidatus Iainarchaeum sp</name>
    <dbReference type="NCBI Taxonomy" id="3101447"/>
    <lineage>
        <taxon>Archaea</taxon>
        <taxon>Candidatus Iainarchaeota</taxon>
        <taxon>Candidatus Iainarchaeia</taxon>
        <taxon>Candidatus Iainarchaeales</taxon>
        <taxon>Candidatus Iainarchaeaceae</taxon>
        <taxon>Candidatus Iainarchaeum</taxon>
    </lineage>
</organism>